<reference evidence="1 2" key="1">
    <citation type="submission" date="2020-08" db="EMBL/GenBank/DDBJ databases">
        <title>Genomic Encyclopedia of Type Strains, Phase IV (KMG-IV): sequencing the most valuable type-strain genomes for metagenomic binning, comparative biology and taxonomic classification.</title>
        <authorList>
            <person name="Goeker M."/>
        </authorList>
    </citation>
    <scope>NUCLEOTIDE SEQUENCE [LARGE SCALE GENOMIC DNA]</scope>
    <source>
        <strain evidence="1 2">YC6886</strain>
    </source>
</reference>
<dbReference type="RefSeq" id="WP_184017801.1">
    <property type="nucleotide sequence ID" value="NZ_JACHFD010000007.1"/>
</dbReference>
<keyword evidence="1" id="KW-0540">Nuclease</keyword>
<dbReference type="GO" id="GO:0004519">
    <property type="term" value="F:endonuclease activity"/>
    <property type="evidence" value="ECO:0007669"/>
    <property type="project" value="UniProtKB-KW"/>
</dbReference>
<dbReference type="AlphaFoldDB" id="A0A840V0L4"/>
<comment type="caution">
    <text evidence="1">The sequence shown here is derived from an EMBL/GenBank/DDBJ whole genome shotgun (WGS) entry which is preliminary data.</text>
</comment>
<dbReference type="Proteomes" id="UP000557717">
    <property type="component" value="Unassembled WGS sequence"/>
</dbReference>
<organism evidence="1 2">
    <name type="scientific">Haloferula luteola</name>
    <dbReference type="NCBI Taxonomy" id="595692"/>
    <lineage>
        <taxon>Bacteria</taxon>
        <taxon>Pseudomonadati</taxon>
        <taxon>Verrucomicrobiota</taxon>
        <taxon>Verrucomicrobiia</taxon>
        <taxon>Verrucomicrobiales</taxon>
        <taxon>Verrucomicrobiaceae</taxon>
        <taxon>Haloferula</taxon>
    </lineage>
</organism>
<dbReference type="EMBL" id="JACHFD010000007">
    <property type="protein sequence ID" value="MBB5351542.1"/>
    <property type="molecule type" value="Genomic_DNA"/>
</dbReference>
<evidence type="ECO:0000313" key="2">
    <source>
        <dbReference type="Proteomes" id="UP000557717"/>
    </source>
</evidence>
<sequence length="71" mass="7999">MNQAGASAAVVRDATRELMVRWQAVRESWKDAKAEEFASHFLDGLPEEADRAIRVMADLERLISKIHGDCE</sequence>
<keyword evidence="2" id="KW-1185">Reference proteome</keyword>
<name>A0A840V0L4_9BACT</name>
<accession>A0A840V0L4</accession>
<protein>
    <submittedName>
        <fullName evidence="1">UV DNA damage repair endonuclease</fullName>
    </submittedName>
</protein>
<keyword evidence="1" id="KW-0378">Hydrolase</keyword>
<proteinExistence type="predicted"/>
<evidence type="ECO:0000313" key="1">
    <source>
        <dbReference type="EMBL" id="MBB5351542.1"/>
    </source>
</evidence>
<keyword evidence="1" id="KW-0255">Endonuclease</keyword>
<gene>
    <name evidence="1" type="ORF">HNR46_001779</name>
</gene>